<evidence type="ECO:0000256" key="13">
    <source>
        <dbReference type="PIRNR" id="PIRNR000977"/>
    </source>
</evidence>
<gene>
    <name evidence="18" type="ORF">COA71_13680</name>
</gene>
<dbReference type="GO" id="GO:0008310">
    <property type="term" value="F:single-stranded DNA 3'-5' DNA exonuclease activity"/>
    <property type="evidence" value="ECO:0007669"/>
    <property type="project" value="UniProtKB-EC"/>
</dbReference>
<keyword evidence="6 13" id="KW-0227">DNA damage</keyword>
<dbReference type="PROSITE" id="PS51784">
    <property type="entry name" value="EXOI_SH3"/>
    <property type="match status" value="1"/>
</dbReference>
<feature type="binding site" evidence="15">
    <location>
        <position position="182"/>
    </location>
    <ligand>
        <name>Mg(2+)</name>
        <dbReference type="ChEBI" id="CHEBI:18420"/>
        <label>2</label>
    </ligand>
</feature>
<dbReference type="Gene3D" id="1.20.1280.70">
    <property type="entry name" value="Exonuclease ExoI, domain 3"/>
    <property type="match status" value="1"/>
</dbReference>
<evidence type="ECO:0000256" key="4">
    <source>
        <dbReference type="ARBA" id="ARBA00022722"/>
    </source>
</evidence>
<keyword evidence="9 15" id="KW-0460">Magnesium</keyword>
<evidence type="ECO:0000259" key="17">
    <source>
        <dbReference type="PROSITE" id="PS51785"/>
    </source>
</evidence>
<keyword evidence="5 15" id="KW-0479">Metal-binding</keyword>
<dbReference type="InterPro" id="IPR036397">
    <property type="entry name" value="RNaseH_sf"/>
</dbReference>
<feature type="binding site" evidence="14">
    <location>
        <position position="13"/>
    </location>
    <ligand>
        <name>substrate</name>
    </ligand>
</feature>
<dbReference type="EMBL" id="NVWI01000014">
    <property type="protein sequence ID" value="PCJ39504.1"/>
    <property type="molecule type" value="Genomic_DNA"/>
</dbReference>
<sequence>MESNKSIYWHDYETFGSDPRRDRACQFAGIRTDEALNIIGDPLVIYCRPTLDVLPDPEAILITGISPQEAYKKGYSEVEFSAQILAEFSEPQTCVAGFNSLRFDDEVTRHLLYRSFYDPYEREWKNGNSRWDIIDLLRMSYALRPEGFNWPTKEDGTPSFKLEEFTRANDIAHEGAHDALADVYATIAVAKLIKAKQPKLYDYYYSKRKKNSITPMFNLVDPQPIIHISSMYPASRGCMAIVMPIMIDPSNANGIIVYDLSQDPASWLEESADSLKKRLFTPKADLTDGVERVALKTVHVNKCPALAPLSVLTDDIISKFQIDLKQCELHQQQILDKTDLQEKLSAVYNPDFKQEHDPDLMLYSGGFFDSHDKALFTEIRRLMPEALGSKNFDFHDSRLAEMLFRYRCRNYPDFLTEDELQKWRNYCRDKLVDDDSEGLSRVAQVNQTISARLQDANPQQTLLLGQLSQYISSLCEELGLNAA</sequence>
<evidence type="ECO:0000256" key="11">
    <source>
        <dbReference type="ARBA" id="ARBA00023204"/>
    </source>
</evidence>
<dbReference type="SMART" id="SM00479">
    <property type="entry name" value="EXOIII"/>
    <property type="match status" value="1"/>
</dbReference>
<comment type="caution">
    <text evidence="18">The sequence shown here is derived from an EMBL/GenBank/DDBJ whole genome shotgun (WGS) entry which is preliminary data.</text>
</comment>
<dbReference type="PROSITE" id="PS51785">
    <property type="entry name" value="EXOI_C"/>
    <property type="match status" value="1"/>
</dbReference>
<feature type="domain" description="ExoI SH3-like" evidence="16">
    <location>
        <begin position="198"/>
        <end position="352"/>
    </location>
</feature>
<comment type="cofactor">
    <cofactor evidence="15">
        <name>Mg(2+)</name>
        <dbReference type="ChEBI" id="CHEBI:18420"/>
    </cofactor>
    <text evidence="15">Binds 2 Mg(2+) ions per monomer.</text>
</comment>
<keyword evidence="4 13" id="KW-0540">Nuclease</keyword>
<evidence type="ECO:0000256" key="7">
    <source>
        <dbReference type="ARBA" id="ARBA00022801"/>
    </source>
</evidence>
<proteinExistence type="predicted"/>
<keyword evidence="10" id="KW-0238">DNA-binding</keyword>
<evidence type="ECO:0000256" key="2">
    <source>
        <dbReference type="ARBA" id="ARBA00012108"/>
    </source>
</evidence>
<evidence type="ECO:0000256" key="12">
    <source>
        <dbReference type="ARBA" id="ARBA00046792"/>
    </source>
</evidence>
<feature type="binding site" evidence="15">
    <location>
        <position position="11"/>
    </location>
    <ligand>
        <name>Mg(2+)</name>
        <dbReference type="ChEBI" id="CHEBI:18420"/>
        <label>1</label>
    </ligand>
</feature>
<feature type="binding site" evidence="15">
    <location>
        <position position="13"/>
    </location>
    <ligand>
        <name>Mg(2+)</name>
        <dbReference type="ChEBI" id="CHEBI:18420"/>
        <label>2</label>
    </ligand>
</feature>
<dbReference type="AlphaFoldDB" id="A0A2A5C6K6"/>
<feature type="domain" description="ExoI C-terminal" evidence="17">
    <location>
        <begin position="354"/>
        <end position="475"/>
    </location>
</feature>
<keyword evidence="7 13" id="KW-0378">Hydrolase</keyword>
<dbReference type="InterPro" id="IPR013620">
    <property type="entry name" value="Exonuc_1_SH3"/>
</dbReference>
<comment type="catalytic activity">
    <reaction evidence="1 13">
        <text>Exonucleolytic cleavage in the 3'- to 5'-direction to yield nucleoside 5'-phosphates.</text>
        <dbReference type="EC" id="3.1.11.1"/>
    </reaction>
</comment>
<dbReference type="Pfam" id="PF26016">
    <property type="entry name" value="ExoI_C"/>
    <property type="match status" value="1"/>
</dbReference>
<dbReference type="Gene3D" id="3.30.420.10">
    <property type="entry name" value="Ribonuclease H-like superfamily/Ribonuclease H"/>
    <property type="match status" value="1"/>
</dbReference>
<dbReference type="Gene3D" id="3.30.1520.20">
    <property type="entry name" value="Exonuclease ExoI, domain 2"/>
    <property type="match status" value="1"/>
</dbReference>
<keyword evidence="11 13" id="KW-0234">DNA repair</keyword>
<evidence type="ECO:0000313" key="18">
    <source>
        <dbReference type="EMBL" id="PCJ39504.1"/>
    </source>
</evidence>
<dbReference type="PIRSF" id="PIRSF000977">
    <property type="entry name" value="Exodeoxyribonuclease_I"/>
    <property type="match status" value="1"/>
</dbReference>
<dbReference type="Proteomes" id="UP000228987">
    <property type="component" value="Unassembled WGS sequence"/>
</dbReference>
<dbReference type="InterPro" id="IPR038649">
    <property type="entry name" value="EXOI_SH3_sf"/>
</dbReference>
<dbReference type="InterPro" id="IPR012337">
    <property type="entry name" value="RNaseH-like_sf"/>
</dbReference>
<evidence type="ECO:0000256" key="14">
    <source>
        <dbReference type="PIRSR" id="PIRSR000977-1"/>
    </source>
</evidence>
<dbReference type="InterPro" id="IPR013520">
    <property type="entry name" value="Ribonucl_H"/>
</dbReference>
<dbReference type="NCBIfam" id="NF008746">
    <property type="entry name" value="PRK11779.1"/>
    <property type="match status" value="1"/>
</dbReference>
<comment type="subunit">
    <text evidence="12">Monomer. Interacts with ssb (via C-terminus); this interaction stimulates the exonuclease activity by recruiting the enzyme to its substrate.</text>
</comment>
<dbReference type="InterPro" id="IPR023607">
    <property type="entry name" value="Exodeoxyribonuclease_I"/>
</dbReference>
<organism evidence="18 19">
    <name type="scientific">SAR86 cluster bacterium</name>
    <dbReference type="NCBI Taxonomy" id="2030880"/>
    <lineage>
        <taxon>Bacteria</taxon>
        <taxon>Pseudomonadati</taxon>
        <taxon>Pseudomonadota</taxon>
        <taxon>Gammaproteobacteria</taxon>
        <taxon>SAR86 cluster</taxon>
    </lineage>
</organism>
<dbReference type="CDD" id="cd06138">
    <property type="entry name" value="ExoI_N"/>
    <property type="match status" value="1"/>
</dbReference>
<evidence type="ECO:0000256" key="3">
    <source>
        <dbReference type="ARBA" id="ARBA00019900"/>
    </source>
</evidence>
<feature type="binding site" evidence="14">
    <location>
        <position position="161"/>
    </location>
    <ligand>
        <name>substrate</name>
    </ligand>
</feature>
<evidence type="ECO:0000256" key="15">
    <source>
        <dbReference type="PIRSR" id="PIRSR000977-2"/>
    </source>
</evidence>
<reference evidence="19" key="1">
    <citation type="submission" date="2017-08" db="EMBL/GenBank/DDBJ databases">
        <title>A dynamic microbial community with high functional redundancy inhabits the cold, oxic subseafloor aquifer.</title>
        <authorList>
            <person name="Tully B.J."/>
            <person name="Wheat C.G."/>
            <person name="Glazer B.T."/>
            <person name="Huber J.A."/>
        </authorList>
    </citation>
    <scope>NUCLEOTIDE SEQUENCE [LARGE SCALE GENOMIC DNA]</scope>
</reference>
<dbReference type="SUPFAM" id="SSF53098">
    <property type="entry name" value="Ribonuclease H-like"/>
    <property type="match status" value="1"/>
</dbReference>
<dbReference type="InterPro" id="IPR058561">
    <property type="entry name" value="Exonuc_1_C"/>
</dbReference>
<evidence type="ECO:0000256" key="9">
    <source>
        <dbReference type="ARBA" id="ARBA00022842"/>
    </source>
</evidence>
<evidence type="ECO:0000256" key="5">
    <source>
        <dbReference type="ARBA" id="ARBA00022723"/>
    </source>
</evidence>
<evidence type="ECO:0000256" key="1">
    <source>
        <dbReference type="ARBA" id="ARBA00000563"/>
    </source>
</evidence>
<evidence type="ECO:0000256" key="8">
    <source>
        <dbReference type="ARBA" id="ARBA00022839"/>
    </source>
</evidence>
<name>A0A2A5C6K6_9GAMM</name>
<dbReference type="Pfam" id="PF00929">
    <property type="entry name" value="RNase_T"/>
    <property type="match status" value="1"/>
</dbReference>
<protein>
    <recommendedName>
        <fullName evidence="3 13">Exodeoxyribonuclease I</fullName>
        <ecNumber evidence="2 13">3.1.11.1</ecNumber>
    </recommendedName>
</protein>
<keyword evidence="8 13" id="KW-0269">Exonuclease</keyword>
<dbReference type="GO" id="GO:0006281">
    <property type="term" value="P:DNA repair"/>
    <property type="evidence" value="ECO:0007669"/>
    <property type="project" value="UniProtKB-KW"/>
</dbReference>
<dbReference type="InterPro" id="IPR034747">
    <property type="entry name" value="EXOI_SH3"/>
</dbReference>
<evidence type="ECO:0000259" key="16">
    <source>
        <dbReference type="PROSITE" id="PS51784"/>
    </source>
</evidence>
<accession>A0A2A5C6K6</accession>
<evidence type="ECO:0000256" key="10">
    <source>
        <dbReference type="ARBA" id="ARBA00023125"/>
    </source>
</evidence>
<dbReference type="EC" id="3.1.11.1" evidence="2 13"/>
<dbReference type="GO" id="GO:0003677">
    <property type="term" value="F:DNA binding"/>
    <property type="evidence" value="ECO:0007669"/>
    <property type="project" value="UniProtKB-KW"/>
</dbReference>
<evidence type="ECO:0000256" key="6">
    <source>
        <dbReference type="ARBA" id="ARBA00022763"/>
    </source>
</evidence>
<dbReference type="GO" id="GO:0046872">
    <property type="term" value="F:metal ion binding"/>
    <property type="evidence" value="ECO:0007669"/>
    <property type="project" value="UniProtKB-KW"/>
</dbReference>
<dbReference type="Pfam" id="PF08411">
    <property type="entry name" value="ExoI_SH3"/>
    <property type="match status" value="1"/>
</dbReference>
<evidence type="ECO:0000313" key="19">
    <source>
        <dbReference type="Proteomes" id="UP000228987"/>
    </source>
</evidence>
<dbReference type="FunFam" id="3.30.420.10:FF:000033">
    <property type="entry name" value="Exodeoxyribonuclease I"/>
    <property type="match status" value="1"/>
</dbReference>